<keyword evidence="3 8" id="KW-0812">Transmembrane</keyword>
<evidence type="ECO:0000256" key="7">
    <source>
        <dbReference type="ARBA" id="ARBA00023235"/>
    </source>
</evidence>
<dbReference type="GO" id="GO:0016117">
    <property type="term" value="P:carotenoid biosynthetic process"/>
    <property type="evidence" value="ECO:0007669"/>
    <property type="project" value="UniProtKB-KW"/>
</dbReference>
<name>A0A8D5ZEF8_9CREN</name>
<dbReference type="EMBL" id="AP024597">
    <property type="protein sequence ID" value="BCU69643.1"/>
    <property type="molecule type" value="Genomic_DNA"/>
</dbReference>
<organism evidence="10 11">
    <name type="scientific">Stygiolobus caldivivus</name>
    <dbReference type="NCBI Taxonomy" id="2824673"/>
    <lineage>
        <taxon>Archaea</taxon>
        <taxon>Thermoproteota</taxon>
        <taxon>Thermoprotei</taxon>
        <taxon>Sulfolobales</taxon>
        <taxon>Sulfolobaceae</taxon>
        <taxon>Stygiolobus</taxon>
    </lineage>
</organism>
<feature type="transmembrane region" description="Helical" evidence="8">
    <location>
        <begin position="114"/>
        <end position="130"/>
    </location>
</feature>
<evidence type="ECO:0000256" key="4">
    <source>
        <dbReference type="ARBA" id="ARBA00022746"/>
    </source>
</evidence>
<keyword evidence="5 8" id="KW-1133">Transmembrane helix</keyword>
<dbReference type="GO" id="GO:0045436">
    <property type="term" value="F:lycopene beta cyclase activity"/>
    <property type="evidence" value="ECO:0007669"/>
    <property type="project" value="UniProtKB-ARBA"/>
</dbReference>
<proteinExistence type="predicted"/>
<feature type="transmembrane region" description="Helical" evidence="8">
    <location>
        <begin position="13"/>
        <end position="30"/>
    </location>
</feature>
<keyword evidence="7" id="KW-0413">Isomerase</keyword>
<dbReference type="Proteomes" id="UP000825123">
    <property type="component" value="Chromosome"/>
</dbReference>
<feature type="transmembrane region" description="Helical" evidence="8">
    <location>
        <begin position="42"/>
        <end position="65"/>
    </location>
</feature>
<feature type="transmembrane region" description="Helical" evidence="8">
    <location>
        <begin position="136"/>
        <end position="152"/>
    </location>
</feature>
<feature type="transmembrane region" description="Helical" evidence="8">
    <location>
        <begin position="164"/>
        <end position="186"/>
    </location>
</feature>
<feature type="transmembrane region" description="Helical" evidence="8">
    <location>
        <begin position="85"/>
        <end position="102"/>
    </location>
</feature>
<dbReference type="InterPro" id="IPR017825">
    <property type="entry name" value="Lycopene_cyclase_dom"/>
</dbReference>
<dbReference type="GO" id="GO:0016020">
    <property type="term" value="C:membrane"/>
    <property type="evidence" value="ECO:0007669"/>
    <property type="project" value="UniProtKB-SubCell"/>
</dbReference>
<evidence type="ECO:0000259" key="9">
    <source>
        <dbReference type="Pfam" id="PF18916"/>
    </source>
</evidence>
<feature type="domain" description="Lycopene cyclase" evidence="9">
    <location>
        <begin position="133"/>
        <end position="223"/>
    </location>
</feature>
<gene>
    <name evidence="10" type="ORF">KN1_09400</name>
</gene>
<feature type="transmembrane region" description="Helical" evidence="8">
    <location>
        <begin position="206"/>
        <end position="223"/>
    </location>
</feature>
<dbReference type="RefSeq" id="WP_221289641.1">
    <property type="nucleotide sequence ID" value="NZ_AP024597.1"/>
</dbReference>
<sequence length="232" mass="26794">MEIFLKHLAYQEIDLMILLPGIVFTIIPWTRRLRNYRAILPAIGLTALLFLIWDFIAVKVGTWNFNPEYVLPFRVIDLPVEEVEFFFVVPFSSLVFYEVYDVKVKAKLHIKKEVFTALGSIILASSLLFISHSYTFVVLIYLGASFIISSFIDPEMLNSLSFWLFVLTTYAPFLVFDYFLTSLPIVIYGKGATVGVSVTTIPVEDFLYSLSMFIYYALFYRLFTRSVVRSGR</sequence>
<dbReference type="AlphaFoldDB" id="A0A8D5ZEF8"/>
<protein>
    <recommendedName>
        <fullName evidence="9">Lycopene cyclase domain-containing protein</fullName>
    </recommendedName>
</protein>
<keyword evidence="6 8" id="KW-0472">Membrane</keyword>
<keyword evidence="11" id="KW-1185">Reference proteome</keyword>
<evidence type="ECO:0000256" key="6">
    <source>
        <dbReference type="ARBA" id="ARBA00023136"/>
    </source>
</evidence>
<evidence type="ECO:0000256" key="1">
    <source>
        <dbReference type="ARBA" id="ARBA00004141"/>
    </source>
</evidence>
<dbReference type="Pfam" id="PF18916">
    <property type="entry name" value="Lycopene_cyc"/>
    <property type="match status" value="2"/>
</dbReference>
<evidence type="ECO:0000256" key="5">
    <source>
        <dbReference type="ARBA" id="ARBA00022989"/>
    </source>
</evidence>
<dbReference type="NCBIfam" id="TIGR03462">
    <property type="entry name" value="CarR_dom_SF"/>
    <property type="match status" value="2"/>
</dbReference>
<accession>A0A8D5ZEF8</accession>
<evidence type="ECO:0000313" key="10">
    <source>
        <dbReference type="EMBL" id="BCU69643.1"/>
    </source>
</evidence>
<dbReference type="GeneID" id="66162689"/>
<evidence type="ECO:0000256" key="8">
    <source>
        <dbReference type="SAM" id="Phobius"/>
    </source>
</evidence>
<evidence type="ECO:0000256" key="3">
    <source>
        <dbReference type="ARBA" id="ARBA00022692"/>
    </source>
</evidence>
<reference evidence="10 11" key="1">
    <citation type="submission" date="2021-04" db="EMBL/GenBank/DDBJ databases">
        <title>Complete genome sequence of Stygiolobus sp. KN-1.</title>
        <authorList>
            <person name="Nakamura K."/>
            <person name="Sakai H."/>
            <person name="Kurosawa N."/>
        </authorList>
    </citation>
    <scope>NUCLEOTIDE SEQUENCE [LARGE SCALE GENOMIC DNA]</scope>
    <source>
        <strain evidence="10 11">KN-1</strain>
    </source>
</reference>
<dbReference type="KEGG" id="csty:KN1_09400"/>
<evidence type="ECO:0000313" key="11">
    <source>
        <dbReference type="Proteomes" id="UP000825123"/>
    </source>
</evidence>
<feature type="domain" description="Lycopene cyclase" evidence="9">
    <location>
        <begin position="13"/>
        <end position="99"/>
    </location>
</feature>
<comment type="subcellular location">
    <subcellularLocation>
        <location evidence="1">Membrane</location>
        <topology evidence="1">Multi-pass membrane protein</topology>
    </subcellularLocation>
</comment>
<comment type="pathway">
    <text evidence="2">Carotenoid biosynthesis.</text>
</comment>
<keyword evidence="4" id="KW-0125">Carotenoid biosynthesis</keyword>
<dbReference type="GO" id="GO:0016872">
    <property type="term" value="F:intramolecular lyase activity"/>
    <property type="evidence" value="ECO:0007669"/>
    <property type="project" value="InterPro"/>
</dbReference>
<evidence type="ECO:0000256" key="2">
    <source>
        <dbReference type="ARBA" id="ARBA00004829"/>
    </source>
</evidence>